<sequence>MSQENRFQPRKQQEDAVDKAIRAREILIITDDGNKIGPISKREALQMAEDAGLNLLQVGQQGPVAIAKIVDYGKYKYEQQKKAKENKKHQTETQNKEIRLTVKIGEHDLDTKARKAREFIEAGDRVKVSLKFKGREIVYMDLGQQTLDRFYDKVSDVATIEKAPKLNTRFLDMYIVPKKKN</sequence>
<dbReference type="Gene3D" id="3.10.20.80">
    <property type="entry name" value="Translation initiation factor 3 (IF-3), N-terminal domain"/>
    <property type="match status" value="1"/>
</dbReference>
<dbReference type="NCBIfam" id="TIGR00168">
    <property type="entry name" value="infC"/>
    <property type="match status" value="1"/>
</dbReference>
<dbReference type="SUPFAM" id="SSF55200">
    <property type="entry name" value="Translation initiation factor IF3, C-terminal domain"/>
    <property type="match status" value="1"/>
</dbReference>
<comment type="similarity">
    <text evidence="1 4 6">Belongs to the IF-3 family.</text>
</comment>
<dbReference type="GO" id="GO:0005829">
    <property type="term" value="C:cytosol"/>
    <property type="evidence" value="ECO:0007669"/>
    <property type="project" value="TreeGrafter"/>
</dbReference>
<dbReference type="InterPro" id="IPR019815">
    <property type="entry name" value="Translation_initiation_fac_3_C"/>
</dbReference>
<name>A0A291IR68_9MOLU</name>
<evidence type="ECO:0000256" key="6">
    <source>
        <dbReference type="RuleBase" id="RU000646"/>
    </source>
</evidence>
<evidence type="ECO:0000256" key="5">
    <source>
        <dbReference type="NCBIfam" id="TIGR00168"/>
    </source>
</evidence>
<gene>
    <name evidence="4" type="primary">infC</name>
    <name evidence="7" type="ORF">CP520_00450</name>
</gene>
<dbReference type="PANTHER" id="PTHR10938:SF0">
    <property type="entry name" value="TRANSLATION INITIATION FACTOR IF-3, MITOCHONDRIAL"/>
    <property type="match status" value="1"/>
</dbReference>
<dbReference type="InterPro" id="IPR019813">
    <property type="entry name" value="Translation_initiation_fac3_CS"/>
</dbReference>
<dbReference type="Pfam" id="PF05198">
    <property type="entry name" value="IF3_N"/>
    <property type="match status" value="1"/>
</dbReference>
<dbReference type="AlphaFoldDB" id="A0A291IR68"/>
<evidence type="ECO:0000256" key="4">
    <source>
        <dbReference type="HAMAP-Rule" id="MF_00080"/>
    </source>
</evidence>
<dbReference type="InterPro" id="IPR019814">
    <property type="entry name" value="Translation_initiation_fac_3_N"/>
</dbReference>
<dbReference type="GO" id="GO:0043022">
    <property type="term" value="F:ribosome binding"/>
    <property type="evidence" value="ECO:0007669"/>
    <property type="project" value="TreeGrafter"/>
</dbReference>
<evidence type="ECO:0000256" key="1">
    <source>
        <dbReference type="ARBA" id="ARBA00005439"/>
    </source>
</evidence>
<keyword evidence="8" id="KW-1185">Reference proteome</keyword>
<comment type="subcellular location">
    <subcellularLocation>
        <location evidence="4 6">Cytoplasm</location>
    </subcellularLocation>
</comment>
<dbReference type="PANTHER" id="PTHR10938">
    <property type="entry name" value="TRANSLATION INITIATION FACTOR IF-3"/>
    <property type="match status" value="1"/>
</dbReference>
<accession>A0A291IR68</accession>
<reference evidence="7 8" key="1">
    <citation type="submission" date="2017-09" db="EMBL/GenBank/DDBJ databases">
        <title>SPAdes assembly of the Mesoplasma lactucae genome.</title>
        <authorList>
            <person name="Knight T.F."/>
            <person name="Rubinstein R."/>
            <person name="Citino T."/>
        </authorList>
    </citation>
    <scope>NUCLEOTIDE SEQUENCE [LARGE SCALE GENOMIC DNA]</scope>
    <source>
        <strain evidence="7 8">831-C4</strain>
    </source>
</reference>
<keyword evidence="2 4" id="KW-0396">Initiation factor</keyword>
<dbReference type="FunFam" id="3.30.110.10:FF:000001">
    <property type="entry name" value="Translation initiation factor IF-3"/>
    <property type="match status" value="1"/>
</dbReference>
<evidence type="ECO:0000313" key="8">
    <source>
        <dbReference type="Proteomes" id="UP000232227"/>
    </source>
</evidence>
<dbReference type="GO" id="GO:0016020">
    <property type="term" value="C:membrane"/>
    <property type="evidence" value="ECO:0007669"/>
    <property type="project" value="TreeGrafter"/>
</dbReference>
<dbReference type="Proteomes" id="UP000232227">
    <property type="component" value="Chromosome"/>
</dbReference>
<keyword evidence="3 4" id="KW-0648">Protein biosynthesis</keyword>
<evidence type="ECO:0000313" key="7">
    <source>
        <dbReference type="EMBL" id="ATG97234.1"/>
    </source>
</evidence>
<dbReference type="InterPro" id="IPR036788">
    <property type="entry name" value="T_IF-3_C_sf"/>
</dbReference>
<dbReference type="GO" id="GO:0032790">
    <property type="term" value="P:ribosome disassembly"/>
    <property type="evidence" value="ECO:0007669"/>
    <property type="project" value="TreeGrafter"/>
</dbReference>
<dbReference type="SUPFAM" id="SSF54364">
    <property type="entry name" value="Translation initiation factor IF3, N-terminal domain"/>
    <property type="match status" value="1"/>
</dbReference>
<evidence type="ECO:0000256" key="3">
    <source>
        <dbReference type="ARBA" id="ARBA00022917"/>
    </source>
</evidence>
<dbReference type="Pfam" id="PF00707">
    <property type="entry name" value="IF3_C"/>
    <property type="match status" value="1"/>
</dbReference>
<dbReference type="RefSeq" id="WP_096862522.1">
    <property type="nucleotide sequence ID" value="NZ_CP023668.1"/>
</dbReference>
<comment type="function">
    <text evidence="4 6">IF-3 binds to the 30S ribosomal subunit and shifts the equilibrium between 70S ribosomes and their 50S and 30S subunits in favor of the free subunits, thus enhancing the availability of 30S subunits on which protein synthesis initiation begins.</text>
</comment>
<comment type="subunit">
    <text evidence="4 6">Monomer.</text>
</comment>
<dbReference type="InterPro" id="IPR001288">
    <property type="entry name" value="Translation_initiation_fac_3"/>
</dbReference>
<keyword evidence="4" id="KW-0963">Cytoplasm</keyword>
<dbReference type="GO" id="GO:0003743">
    <property type="term" value="F:translation initiation factor activity"/>
    <property type="evidence" value="ECO:0007669"/>
    <property type="project" value="UniProtKB-UniRule"/>
</dbReference>
<dbReference type="PROSITE" id="PS00938">
    <property type="entry name" value="IF3"/>
    <property type="match status" value="1"/>
</dbReference>
<dbReference type="HAMAP" id="MF_00080">
    <property type="entry name" value="IF_3"/>
    <property type="match status" value="1"/>
</dbReference>
<dbReference type="InterPro" id="IPR036787">
    <property type="entry name" value="T_IF-3_N_sf"/>
</dbReference>
<evidence type="ECO:0000256" key="2">
    <source>
        <dbReference type="ARBA" id="ARBA00022540"/>
    </source>
</evidence>
<organism evidence="7 8">
    <name type="scientific">Mesoplasma lactucae ATCC 49193</name>
    <dbReference type="NCBI Taxonomy" id="81460"/>
    <lineage>
        <taxon>Bacteria</taxon>
        <taxon>Bacillati</taxon>
        <taxon>Mycoplasmatota</taxon>
        <taxon>Mollicutes</taxon>
        <taxon>Entomoplasmatales</taxon>
        <taxon>Entomoplasmataceae</taxon>
        <taxon>Mesoplasma</taxon>
    </lineage>
</organism>
<dbReference type="KEGG" id="mlac:CP520_00450"/>
<proteinExistence type="inferred from homology"/>
<dbReference type="Gene3D" id="3.30.110.10">
    <property type="entry name" value="Translation initiation factor 3 (IF-3), C-terminal domain"/>
    <property type="match status" value="1"/>
</dbReference>
<dbReference type="EMBL" id="CP023668">
    <property type="protein sequence ID" value="ATG97234.1"/>
    <property type="molecule type" value="Genomic_DNA"/>
</dbReference>
<protein>
    <recommendedName>
        <fullName evidence="4 5">Translation initiation factor IF-3</fullName>
    </recommendedName>
</protein>
<dbReference type="OrthoDB" id="9806014at2"/>